<feature type="chain" id="PRO_5039900021" evidence="1">
    <location>
        <begin position="20"/>
        <end position="327"/>
    </location>
</feature>
<feature type="signal peptide" evidence="1">
    <location>
        <begin position="1"/>
        <end position="19"/>
    </location>
</feature>
<evidence type="ECO:0000313" key="2">
    <source>
        <dbReference type="EMBL" id="UWZ85888.1"/>
    </source>
</evidence>
<gene>
    <name evidence="2" type="ORF">MOP44_08080</name>
</gene>
<dbReference type="AlphaFoldDB" id="A0A9J7BTB3"/>
<dbReference type="Proteomes" id="UP001059380">
    <property type="component" value="Chromosome"/>
</dbReference>
<dbReference type="Gene3D" id="2.130.10.10">
    <property type="entry name" value="YVTN repeat-like/Quinoprotein amine dehydrogenase"/>
    <property type="match status" value="1"/>
</dbReference>
<sequence length="327" mass="33914">MLRKLFPVCLGAALCTVAALTPARLDSQTSSGPSAWVYVSSLIGTTQKTDVYGFVAGSSGKLTPISGSPFPADLDGMAVNGVYLFGAPATGTMIDTYRIQSNGSLTYAATVNAAGPNKCSNSAPFFVTLDHTGATLYDLYEWGDMTCSNNAYQAWNITKSSGALTYDGTAGTSQEIAGLPSFIGNNVFAYTSSCYHFQPMISGFKRNSNGSLTQLSLAQVMPKAASGQGWCPYLAAADPTNHLAIPMQPYAGYGDPVGPYQLASYTVNTSTGALSTSNTYANMPKVAVGGVRAVSMSPSGKLLAVAGTAGLQVFHFNGAYPVTAYTG</sequence>
<dbReference type="KEGG" id="orp:MOP44_08080"/>
<dbReference type="RefSeq" id="WP_260795509.1">
    <property type="nucleotide sequence ID" value="NZ_CP093313.1"/>
</dbReference>
<evidence type="ECO:0000313" key="3">
    <source>
        <dbReference type="Proteomes" id="UP001059380"/>
    </source>
</evidence>
<organism evidence="2 3">
    <name type="scientific">Occallatibacter riparius</name>
    <dbReference type="NCBI Taxonomy" id="1002689"/>
    <lineage>
        <taxon>Bacteria</taxon>
        <taxon>Pseudomonadati</taxon>
        <taxon>Acidobacteriota</taxon>
        <taxon>Terriglobia</taxon>
        <taxon>Terriglobales</taxon>
        <taxon>Acidobacteriaceae</taxon>
        <taxon>Occallatibacter</taxon>
    </lineage>
</organism>
<proteinExistence type="predicted"/>
<name>A0A9J7BTB3_9BACT</name>
<protein>
    <submittedName>
        <fullName evidence="2">Uncharacterized protein</fullName>
    </submittedName>
</protein>
<dbReference type="EMBL" id="CP093313">
    <property type="protein sequence ID" value="UWZ85888.1"/>
    <property type="molecule type" value="Genomic_DNA"/>
</dbReference>
<evidence type="ECO:0000256" key="1">
    <source>
        <dbReference type="SAM" id="SignalP"/>
    </source>
</evidence>
<reference evidence="2" key="1">
    <citation type="submission" date="2021-04" db="EMBL/GenBank/DDBJ databases">
        <title>Phylogenetic analysis of Acidobacteriaceae.</title>
        <authorList>
            <person name="Qiu L."/>
            <person name="Zhang Q."/>
        </authorList>
    </citation>
    <scope>NUCLEOTIDE SEQUENCE</scope>
    <source>
        <strain evidence="2">DSM 25168</strain>
    </source>
</reference>
<keyword evidence="3" id="KW-1185">Reference proteome</keyword>
<keyword evidence="1" id="KW-0732">Signal</keyword>
<accession>A0A9J7BTB3</accession>
<dbReference type="InterPro" id="IPR015943">
    <property type="entry name" value="WD40/YVTN_repeat-like_dom_sf"/>
</dbReference>